<keyword evidence="3" id="KW-1185">Reference proteome</keyword>
<organism evidence="2 3">
    <name type="scientific">Achromobacter arsenitoxydans SY8</name>
    <dbReference type="NCBI Taxonomy" id="477184"/>
    <lineage>
        <taxon>Bacteria</taxon>
        <taxon>Pseudomonadati</taxon>
        <taxon>Pseudomonadota</taxon>
        <taxon>Betaproteobacteria</taxon>
        <taxon>Burkholderiales</taxon>
        <taxon>Alcaligenaceae</taxon>
        <taxon>Achromobacter</taxon>
    </lineage>
</organism>
<gene>
    <name evidence="2" type="ORF">KYC_03139</name>
</gene>
<dbReference type="PATRIC" id="fig|477184.5.peg.620"/>
<dbReference type="STRING" id="477184.KYC_03139"/>
<evidence type="ECO:0000259" key="1">
    <source>
        <dbReference type="PROSITE" id="PS00028"/>
    </source>
</evidence>
<proteinExistence type="predicted"/>
<keyword evidence="2" id="KW-0479">Metal-binding</keyword>
<keyword evidence="2" id="KW-0863">Zinc-finger</keyword>
<evidence type="ECO:0000313" key="2">
    <source>
        <dbReference type="EMBL" id="EHK67872.1"/>
    </source>
</evidence>
<dbReference type="eggNOG" id="COG4391">
    <property type="taxonomic scope" value="Bacteria"/>
</dbReference>
<sequence>MTAAAPAAVPHAHEVIEIGAEDLPVFCPGPKAPLWSMHPRVFLDVARTGSAKCAYCGAEYRLKAGTVLHGHGH</sequence>
<dbReference type="Gene3D" id="2.60.260.40">
    <property type="entry name" value="q5lls5 like domains"/>
    <property type="match status" value="1"/>
</dbReference>
<dbReference type="AlphaFoldDB" id="H0F1J4"/>
<reference evidence="2 3" key="1">
    <citation type="journal article" date="2012" name="J. Bacteriol.">
        <title>Genome sequence of the highly efficient arsenite-oxidizing bacterium Achromobacter arsenitoxydans SY8.</title>
        <authorList>
            <person name="Li X."/>
            <person name="Hu Y."/>
            <person name="Gong J."/>
            <person name="Lin Y."/>
            <person name="Johnstone L."/>
            <person name="Rensing C."/>
            <person name="Wang G."/>
        </authorList>
    </citation>
    <scope>NUCLEOTIDE SEQUENCE [LARGE SCALE GENOMIC DNA]</scope>
    <source>
        <strain evidence="2 3">SY8</strain>
    </source>
</reference>
<dbReference type="EMBL" id="AGUF01000013">
    <property type="protein sequence ID" value="EHK67872.1"/>
    <property type="molecule type" value="Genomic_DNA"/>
</dbReference>
<dbReference type="OrthoDB" id="9806844at2"/>
<name>H0F1J4_9BURK</name>
<dbReference type="RefSeq" id="WP_008158743.1">
    <property type="nucleotide sequence ID" value="NZ_AGUF01000013.1"/>
</dbReference>
<dbReference type="InterPro" id="IPR019401">
    <property type="entry name" value="Znf_CHCC"/>
</dbReference>
<comment type="caution">
    <text evidence="2">The sequence shown here is derived from an EMBL/GenBank/DDBJ whole genome shotgun (WGS) entry which is preliminary data.</text>
</comment>
<dbReference type="GO" id="GO:0008270">
    <property type="term" value="F:zinc ion binding"/>
    <property type="evidence" value="ECO:0007669"/>
    <property type="project" value="UniProtKB-KW"/>
</dbReference>
<dbReference type="PROSITE" id="PS00028">
    <property type="entry name" value="ZINC_FINGER_C2H2_1"/>
    <property type="match status" value="1"/>
</dbReference>
<dbReference type="Pfam" id="PF10276">
    <property type="entry name" value="zf-CHCC"/>
    <property type="match status" value="1"/>
</dbReference>
<evidence type="ECO:0000313" key="3">
    <source>
        <dbReference type="Proteomes" id="UP000003113"/>
    </source>
</evidence>
<keyword evidence="2" id="KW-0862">Zinc</keyword>
<accession>H0F1J4</accession>
<feature type="domain" description="C2H2-type" evidence="1">
    <location>
        <begin position="53"/>
        <end position="73"/>
    </location>
</feature>
<dbReference type="InterPro" id="IPR013087">
    <property type="entry name" value="Znf_C2H2_type"/>
</dbReference>
<protein>
    <submittedName>
        <fullName evidence="2">Zinc-finger domain-containing protein</fullName>
    </submittedName>
</protein>
<dbReference type="Proteomes" id="UP000003113">
    <property type="component" value="Unassembled WGS sequence"/>
</dbReference>